<evidence type="ECO:0000313" key="12">
    <source>
        <dbReference type="Proteomes" id="UP000222788"/>
    </source>
</evidence>
<feature type="transmembrane region" description="Helical" evidence="9">
    <location>
        <begin position="215"/>
        <end position="236"/>
    </location>
</feature>
<reference evidence="11 12" key="2">
    <citation type="journal article" date="2013" name="IMA Fungus">
        <title>IMA Genome-F 1: Ceratocystis fimbriata: Draft nuclear genome sequence for the plant pathogen, Ceratocystis fimbriata.</title>
        <authorList>
            <person name="Wilken P.M."/>
            <person name="Steenkamp E.T."/>
            <person name="Wingfield M.J."/>
            <person name="de Beer Z.W."/>
            <person name="Wingfield B.D."/>
        </authorList>
    </citation>
    <scope>NUCLEOTIDE SEQUENCE [LARGE SCALE GENOMIC DNA]</scope>
    <source>
        <strain evidence="11 12">CBS 114723</strain>
    </source>
</reference>
<evidence type="ECO:0000256" key="9">
    <source>
        <dbReference type="SAM" id="Phobius"/>
    </source>
</evidence>
<dbReference type="GO" id="GO:0005789">
    <property type="term" value="C:endoplasmic reticulum membrane"/>
    <property type="evidence" value="ECO:0007669"/>
    <property type="project" value="UniProtKB-SubCell"/>
</dbReference>
<dbReference type="PANTHER" id="PTHR11132">
    <property type="entry name" value="SOLUTE CARRIER FAMILY 35"/>
    <property type="match status" value="1"/>
</dbReference>
<gene>
    <name evidence="11" type="primary">SPBC83.11</name>
    <name evidence="11" type="ORF">CFIMG_006442RAa</name>
</gene>
<dbReference type="AlphaFoldDB" id="A0A2C5WX75"/>
<evidence type="ECO:0000256" key="1">
    <source>
        <dbReference type="ARBA" id="ARBA00003420"/>
    </source>
</evidence>
<feature type="transmembrane region" description="Helical" evidence="9">
    <location>
        <begin position="115"/>
        <end position="139"/>
    </location>
</feature>
<comment type="subunit">
    <text evidence="4">Homooligomer.</text>
</comment>
<dbReference type="STRING" id="1035309.A0A2C5WX75"/>
<dbReference type="OrthoDB" id="1588579at2759"/>
<evidence type="ECO:0000313" key="11">
    <source>
        <dbReference type="EMBL" id="PHH50617.1"/>
    </source>
</evidence>
<evidence type="ECO:0000256" key="4">
    <source>
        <dbReference type="ARBA" id="ARBA00011182"/>
    </source>
</evidence>
<keyword evidence="7 9" id="KW-0472">Membrane</keyword>
<feature type="transmembrane region" description="Helical" evidence="9">
    <location>
        <begin position="160"/>
        <end position="177"/>
    </location>
</feature>
<dbReference type="InterPro" id="IPR050186">
    <property type="entry name" value="TPT_transporter"/>
</dbReference>
<dbReference type="EMBL" id="APWK03000121">
    <property type="protein sequence ID" value="PHH50617.1"/>
    <property type="molecule type" value="Genomic_DNA"/>
</dbReference>
<accession>A0A2C5WX75</accession>
<keyword evidence="6 9" id="KW-1133">Transmembrane helix</keyword>
<sequence length="497" mass="54686">MSHHEKIDRFPDFVDTTSHDTAIGSAQRWTPRRDHSRSSSSREKLDGSSLPGRRTSLSNALRRVRNSSISQADIAGALRAPISPMLVVLCIIWWTTSLLTNTSSKSILNAFPKPATLTLVQFVFVSSYCLLWSWLASIFPRLKRIIPTLKYPIRKPSLDIARTTLPMALFQIGGHLLSSNATSMIPVSLVHTIKGLSPLFTVLAYRLLYNIPYPVATYVSLVPLTLGVCLACSGNITFGGQFLGVIYALLAAIIFVTQNIYSKQLFNDRAKAEAEGMGMQSKKLDKLNLICYSSSIAFFLTLPIWFFSEGWSLLADFFSDGAVDLSGRPGAMDHGRLTLEFFLNGSFHFGQNLIAFVLLGMVSPVTYSVASLLKRVYIIVASLIWFRNPTTRIQAFGITLTFLGLWLYDRSNEGNKADRKVRTMAAAPNASPLLPMNTSSTPYVSGPTSSSSYGIVSGKDSTMRQTQAPTWLPPGTKQEDTWRLGDQQAGIVNSVSA</sequence>
<evidence type="ECO:0000259" key="10">
    <source>
        <dbReference type="Pfam" id="PF03151"/>
    </source>
</evidence>
<proteinExistence type="inferred from homology"/>
<comment type="similarity">
    <text evidence="3">Belongs to the TPT transporter family. SLC35D subfamily.</text>
</comment>
<feature type="transmembrane region" description="Helical" evidence="9">
    <location>
        <begin position="353"/>
        <end position="373"/>
    </location>
</feature>
<feature type="transmembrane region" description="Helical" evidence="9">
    <location>
        <begin position="72"/>
        <end position="95"/>
    </location>
</feature>
<feature type="transmembrane region" description="Helical" evidence="9">
    <location>
        <begin position="189"/>
        <end position="208"/>
    </location>
</feature>
<dbReference type="Proteomes" id="UP000222788">
    <property type="component" value="Unassembled WGS sequence"/>
</dbReference>
<comment type="caution">
    <text evidence="11">The sequence shown here is derived from an EMBL/GenBank/DDBJ whole genome shotgun (WGS) entry which is preliminary data.</text>
</comment>
<feature type="transmembrane region" description="Helical" evidence="9">
    <location>
        <begin position="287"/>
        <end position="307"/>
    </location>
</feature>
<dbReference type="Pfam" id="PF03151">
    <property type="entry name" value="TPT"/>
    <property type="match status" value="1"/>
</dbReference>
<evidence type="ECO:0000256" key="7">
    <source>
        <dbReference type="ARBA" id="ARBA00023136"/>
    </source>
</evidence>
<dbReference type="InterPro" id="IPR004853">
    <property type="entry name" value="Sugar_P_trans_dom"/>
</dbReference>
<keyword evidence="12" id="KW-1185">Reference proteome</keyword>
<evidence type="ECO:0000256" key="5">
    <source>
        <dbReference type="ARBA" id="ARBA00022692"/>
    </source>
</evidence>
<name>A0A2C5WX75_9PEZI</name>
<reference evidence="11 12" key="1">
    <citation type="journal article" date="2013" name="Fungal Biol.">
        <title>Analysis of microsatellite markers in the genome of the plant pathogen Ceratocystis fimbriata.</title>
        <authorList>
            <person name="Simpson M.C."/>
            <person name="Wilken P.M."/>
            <person name="Coetzee M.P."/>
            <person name="Wingfield M.J."/>
            <person name="Wingfield B.D."/>
        </authorList>
    </citation>
    <scope>NUCLEOTIDE SEQUENCE [LARGE SCALE GENOMIC DNA]</scope>
    <source>
        <strain evidence="11 12">CBS 114723</strain>
    </source>
</reference>
<protein>
    <submittedName>
        <fullName evidence="11">Putative transporter C83.11</fullName>
    </submittedName>
</protein>
<evidence type="ECO:0000256" key="6">
    <source>
        <dbReference type="ARBA" id="ARBA00022989"/>
    </source>
</evidence>
<evidence type="ECO:0000256" key="2">
    <source>
        <dbReference type="ARBA" id="ARBA00004477"/>
    </source>
</evidence>
<evidence type="ECO:0000256" key="8">
    <source>
        <dbReference type="SAM" id="MobiDB-lite"/>
    </source>
</evidence>
<feature type="compositionally biased region" description="Basic and acidic residues" evidence="8">
    <location>
        <begin position="31"/>
        <end position="46"/>
    </location>
</feature>
<feature type="domain" description="Sugar phosphate transporter" evidence="10">
    <location>
        <begin position="86"/>
        <end position="408"/>
    </location>
</feature>
<feature type="transmembrane region" description="Helical" evidence="9">
    <location>
        <begin position="242"/>
        <end position="261"/>
    </location>
</feature>
<organism evidence="11 12">
    <name type="scientific">Ceratocystis fimbriata CBS 114723</name>
    <dbReference type="NCBI Taxonomy" id="1035309"/>
    <lineage>
        <taxon>Eukaryota</taxon>
        <taxon>Fungi</taxon>
        <taxon>Dikarya</taxon>
        <taxon>Ascomycota</taxon>
        <taxon>Pezizomycotina</taxon>
        <taxon>Sordariomycetes</taxon>
        <taxon>Hypocreomycetidae</taxon>
        <taxon>Microascales</taxon>
        <taxon>Ceratocystidaceae</taxon>
        <taxon>Ceratocystis</taxon>
    </lineage>
</organism>
<keyword evidence="5 9" id="KW-0812">Transmembrane</keyword>
<feature type="region of interest" description="Disordered" evidence="8">
    <location>
        <begin position="24"/>
        <end position="54"/>
    </location>
</feature>
<evidence type="ECO:0000256" key="3">
    <source>
        <dbReference type="ARBA" id="ARBA00010425"/>
    </source>
</evidence>
<comment type="function">
    <text evidence="1">Involved in the import of GDP-mannose from the cytoplasm into the Golgi lumen.</text>
</comment>
<comment type="subcellular location">
    <subcellularLocation>
        <location evidence="2">Endoplasmic reticulum membrane</location>
        <topology evidence="2">Multi-pass membrane protein</topology>
    </subcellularLocation>
</comment>